<proteinExistence type="predicted"/>
<accession>A0A8J3CF40</accession>
<gene>
    <name evidence="1" type="ORF">GCM10012275_40660</name>
</gene>
<name>A0A8J3CF40_9PSEU</name>
<reference evidence="1" key="2">
    <citation type="submission" date="2020-09" db="EMBL/GenBank/DDBJ databases">
        <authorList>
            <person name="Sun Q."/>
            <person name="Zhou Y."/>
        </authorList>
    </citation>
    <scope>NUCLEOTIDE SEQUENCE</scope>
    <source>
        <strain evidence="1">CGMCC 4.5737</strain>
    </source>
</reference>
<evidence type="ECO:0000313" key="1">
    <source>
        <dbReference type="EMBL" id="GGM65917.1"/>
    </source>
</evidence>
<organism evidence="1 2">
    <name type="scientific">Longimycelium tulufanense</name>
    <dbReference type="NCBI Taxonomy" id="907463"/>
    <lineage>
        <taxon>Bacteria</taxon>
        <taxon>Bacillati</taxon>
        <taxon>Actinomycetota</taxon>
        <taxon>Actinomycetes</taxon>
        <taxon>Pseudonocardiales</taxon>
        <taxon>Pseudonocardiaceae</taxon>
        <taxon>Longimycelium</taxon>
    </lineage>
</organism>
<dbReference type="EMBL" id="BMMK01000020">
    <property type="protein sequence ID" value="GGM65917.1"/>
    <property type="molecule type" value="Genomic_DNA"/>
</dbReference>
<dbReference type="AlphaFoldDB" id="A0A8J3CF40"/>
<evidence type="ECO:0000313" key="2">
    <source>
        <dbReference type="Proteomes" id="UP000637578"/>
    </source>
</evidence>
<reference evidence="1" key="1">
    <citation type="journal article" date="2014" name="Int. J. Syst. Evol. Microbiol.">
        <title>Complete genome sequence of Corynebacterium casei LMG S-19264T (=DSM 44701T), isolated from a smear-ripened cheese.</title>
        <authorList>
            <consortium name="US DOE Joint Genome Institute (JGI-PGF)"/>
            <person name="Walter F."/>
            <person name="Albersmeier A."/>
            <person name="Kalinowski J."/>
            <person name="Ruckert C."/>
        </authorList>
    </citation>
    <scope>NUCLEOTIDE SEQUENCE</scope>
    <source>
        <strain evidence="1">CGMCC 4.5737</strain>
    </source>
</reference>
<dbReference type="Proteomes" id="UP000637578">
    <property type="component" value="Unassembled WGS sequence"/>
</dbReference>
<protein>
    <submittedName>
        <fullName evidence="1">Uncharacterized protein</fullName>
    </submittedName>
</protein>
<comment type="caution">
    <text evidence="1">The sequence shown here is derived from an EMBL/GenBank/DDBJ whole genome shotgun (WGS) entry which is preliminary data.</text>
</comment>
<keyword evidence="2" id="KW-1185">Reference proteome</keyword>
<sequence>MGIGRTAAVEAGRTVGSGRPEGVGFRVSVGRLVSSAAVGVRTTGGAATPPKPVVAGDPMMSMGEGAVNSTRACWLQLTAPVARPPSSAAARTGRSHCWADSSLSAGNRMLICTYSQDDDEWSDHALHP</sequence>